<organism evidence="11 12">
    <name type="scientific">Amblyomma americanum</name>
    <name type="common">Lone star tick</name>
    <dbReference type="NCBI Taxonomy" id="6943"/>
    <lineage>
        <taxon>Eukaryota</taxon>
        <taxon>Metazoa</taxon>
        <taxon>Ecdysozoa</taxon>
        <taxon>Arthropoda</taxon>
        <taxon>Chelicerata</taxon>
        <taxon>Arachnida</taxon>
        <taxon>Acari</taxon>
        <taxon>Parasitiformes</taxon>
        <taxon>Ixodida</taxon>
        <taxon>Ixodoidea</taxon>
        <taxon>Ixodidae</taxon>
        <taxon>Amblyomminae</taxon>
        <taxon>Amblyomma</taxon>
    </lineage>
</organism>
<keyword evidence="2" id="KW-0597">Phosphoprotein</keyword>
<feature type="compositionally biased region" description="Low complexity" evidence="9">
    <location>
        <begin position="237"/>
        <end position="249"/>
    </location>
</feature>
<evidence type="ECO:0000313" key="12">
    <source>
        <dbReference type="Proteomes" id="UP001321473"/>
    </source>
</evidence>
<dbReference type="InterPro" id="IPR025258">
    <property type="entry name" value="RH_dom"/>
</dbReference>
<dbReference type="Gene3D" id="1.20.58.900">
    <property type="match status" value="1"/>
</dbReference>
<dbReference type="PROSITE" id="PS50826">
    <property type="entry name" value="RUN"/>
    <property type="match status" value="1"/>
</dbReference>
<evidence type="ECO:0000256" key="2">
    <source>
        <dbReference type="ARBA" id="ARBA00022553"/>
    </source>
</evidence>
<dbReference type="InterPro" id="IPR047326">
    <property type="entry name" value="RUN_PLEKHM1"/>
</dbReference>
<comment type="subcellular location">
    <subcellularLocation>
        <location evidence="1">Late endosome</location>
    </subcellularLocation>
</comment>
<evidence type="ECO:0000313" key="11">
    <source>
        <dbReference type="EMBL" id="KAK8784953.1"/>
    </source>
</evidence>
<evidence type="ECO:0000256" key="1">
    <source>
        <dbReference type="ARBA" id="ARBA00004603"/>
    </source>
</evidence>
<dbReference type="SUPFAM" id="SSF140741">
    <property type="entry name" value="RUN domain-like"/>
    <property type="match status" value="1"/>
</dbReference>
<dbReference type="GO" id="GO:0006914">
    <property type="term" value="P:autophagy"/>
    <property type="evidence" value="ECO:0007669"/>
    <property type="project" value="UniProtKB-KW"/>
</dbReference>
<accession>A0AAQ4FDN4</accession>
<evidence type="ECO:0000256" key="7">
    <source>
        <dbReference type="ARBA" id="ARBA00022833"/>
    </source>
</evidence>
<proteinExistence type="predicted"/>
<dbReference type="PANTHER" id="PTHR12326">
    <property type="entry name" value="PLECKSTRIN HOMOLOGY DOMAIN CONTAINING PROTEIN"/>
    <property type="match status" value="1"/>
</dbReference>
<dbReference type="SMART" id="SM01175">
    <property type="entry name" value="DUF4206"/>
    <property type="match status" value="1"/>
</dbReference>
<comment type="caution">
    <text evidence="11">The sequence shown here is derived from an EMBL/GenBank/DDBJ whole genome shotgun (WGS) entry which is preliminary data.</text>
</comment>
<dbReference type="InterPro" id="IPR051366">
    <property type="entry name" value="DEF8"/>
</dbReference>
<dbReference type="PANTHER" id="PTHR12326:SF12">
    <property type="entry name" value="PLECKSTRIN HOMOLOGY AND RUN DOMAIN CONTAINING M1"/>
    <property type="match status" value="1"/>
</dbReference>
<keyword evidence="6" id="KW-0863">Zinc-finger</keyword>
<evidence type="ECO:0000256" key="9">
    <source>
        <dbReference type="SAM" id="MobiDB-lite"/>
    </source>
</evidence>
<dbReference type="AlphaFoldDB" id="A0AAQ4FDN4"/>
<evidence type="ECO:0000259" key="10">
    <source>
        <dbReference type="PROSITE" id="PS50826"/>
    </source>
</evidence>
<feature type="region of interest" description="Disordered" evidence="9">
    <location>
        <begin position="233"/>
        <end position="274"/>
    </location>
</feature>
<evidence type="ECO:0000256" key="8">
    <source>
        <dbReference type="ARBA" id="ARBA00023006"/>
    </source>
</evidence>
<dbReference type="InterPro" id="IPR037213">
    <property type="entry name" value="Run_dom_sf"/>
</dbReference>
<evidence type="ECO:0000256" key="6">
    <source>
        <dbReference type="ARBA" id="ARBA00022771"/>
    </source>
</evidence>
<feature type="compositionally biased region" description="Polar residues" evidence="9">
    <location>
        <begin position="452"/>
        <end position="461"/>
    </location>
</feature>
<dbReference type="SMART" id="SM00593">
    <property type="entry name" value="RUN"/>
    <property type="match status" value="1"/>
</dbReference>
<dbReference type="Proteomes" id="UP001321473">
    <property type="component" value="Unassembled WGS sequence"/>
</dbReference>
<reference evidence="11 12" key="1">
    <citation type="journal article" date="2023" name="Arcadia Sci">
        <title>De novo assembly of a long-read Amblyomma americanum tick genome.</title>
        <authorList>
            <person name="Chou S."/>
            <person name="Poskanzer K.E."/>
            <person name="Rollins M."/>
            <person name="Thuy-Boun P.S."/>
        </authorList>
    </citation>
    <scope>NUCLEOTIDE SEQUENCE [LARGE SCALE GENOMIC DNA]</scope>
    <source>
        <strain evidence="11">F_SG_1</strain>
        <tissue evidence="11">Salivary glands</tissue>
    </source>
</reference>
<keyword evidence="12" id="KW-1185">Reference proteome</keyword>
<protein>
    <recommendedName>
        <fullName evidence="10">RUN domain-containing protein</fullName>
    </recommendedName>
</protein>
<gene>
    <name evidence="11" type="ORF">V5799_008678</name>
</gene>
<keyword evidence="3" id="KW-0479">Metal-binding</keyword>
<dbReference type="GO" id="GO:0005770">
    <property type="term" value="C:late endosome"/>
    <property type="evidence" value="ECO:0007669"/>
    <property type="project" value="UniProtKB-SubCell"/>
</dbReference>
<keyword evidence="8" id="KW-0072">Autophagy</keyword>
<dbReference type="GO" id="GO:0008270">
    <property type="term" value="F:zinc ion binding"/>
    <property type="evidence" value="ECO:0007669"/>
    <property type="project" value="UniProtKB-KW"/>
</dbReference>
<evidence type="ECO:0000256" key="3">
    <source>
        <dbReference type="ARBA" id="ARBA00022723"/>
    </source>
</evidence>
<keyword evidence="5" id="KW-0967">Endosome</keyword>
<name>A0AAQ4FDN4_AMBAM</name>
<keyword evidence="7" id="KW-0862">Zinc</keyword>
<feature type="region of interest" description="Disordered" evidence="9">
    <location>
        <begin position="452"/>
        <end position="473"/>
    </location>
</feature>
<dbReference type="InterPro" id="IPR004012">
    <property type="entry name" value="Run_dom"/>
</dbReference>
<dbReference type="Pfam" id="PF02759">
    <property type="entry name" value="RUN"/>
    <property type="match status" value="1"/>
</dbReference>
<sequence>MVPLWKKATSPTIEEAARDIVIKRTLTKQLASCVRDLQQELVNAEPVVTGGEAVSRVCFCLEAIFIHGLKDNIVKKMSSVFSNSGSDRSPTPDFWPVAMVYSHKDVLAQIGALNQISTDIGRCRAWLRLALNESLLVSYVEAMLQDRKTLRCYYRQTAYMADREQPDIVKQFLEGLSGFSFRLPVNCSVLNCWNAMPLQLAGLLKSAERMEPVMPALDVEDFFQHEAASQSRRMRSKLSVSSSRMSSSVAIQASEPPPSESRQAHSVGCGSDSGVDVTTNAASLPCAASPSVTEANPDVPPEQTKVIEIKSSPKDQQGVAASAGSSISAAQVRELLRTLNLDANEGSAALADVSGSPASVPDFDVLDKFPAPEPRRSFGNVLDPTQGWSSPFEDEYEDVGASAAADKSDGSDDSLEQQSYDSLVLSYTQNITRQVSGTPEMRDLITSAIRTCSESQAAPSRTKSEDQRSSADSLDDLADFEVVPTEKAPDVRTSELLALMGFIQQEKGLDQQAYACRGCHCPIGMIYGASSVCSYDGYSYCPDCSGNESHVIPARIIHNWDFRKHPVCREAKNLLKKYEDEPLLDLRVLNPSLYDAVPELAATQVLRSQLGFLRPYLQTCSEAASSALRKLIWPREHLYEHIHLYSTFDLLQVPSGALQRTLEKAIKFARSHVLGCNLCAAKGFICEICRDPAVIYAFDTDATFHCSACFAVYHRSCIEDGGRVCPKCERRRQRKEQGTAVCTDLTAECVSAS</sequence>
<feature type="region of interest" description="Disordered" evidence="9">
    <location>
        <begin position="371"/>
        <end position="417"/>
    </location>
</feature>
<feature type="domain" description="RUN" evidence="10">
    <location>
        <begin position="48"/>
        <end position="188"/>
    </location>
</feature>
<dbReference type="Pfam" id="PF13901">
    <property type="entry name" value="RH_dom"/>
    <property type="match status" value="1"/>
</dbReference>
<dbReference type="EMBL" id="JARKHS020004072">
    <property type="protein sequence ID" value="KAK8784953.1"/>
    <property type="molecule type" value="Genomic_DNA"/>
</dbReference>
<dbReference type="CDD" id="cd17679">
    <property type="entry name" value="RUN_PLEKHM1"/>
    <property type="match status" value="1"/>
</dbReference>
<evidence type="ECO:0000256" key="4">
    <source>
        <dbReference type="ARBA" id="ARBA00022737"/>
    </source>
</evidence>
<keyword evidence="4" id="KW-0677">Repeat</keyword>
<evidence type="ECO:0000256" key="5">
    <source>
        <dbReference type="ARBA" id="ARBA00022753"/>
    </source>
</evidence>